<organism evidence="2 3">
    <name type="scientific">Mucuna pruriens</name>
    <name type="common">Velvet bean</name>
    <name type="synonym">Dolichos pruriens</name>
    <dbReference type="NCBI Taxonomy" id="157652"/>
    <lineage>
        <taxon>Eukaryota</taxon>
        <taxon>Viridiplantae</taxon>
        <taxon>Streptophyta</taxon>
        <taxon>Embryophyta</taxon>
        <taxon>Tracheophyta</taxon>
        <taxon>Spermatophyta</taxon>
        <taxon>Magnoliopsida</taxon>
        <taxon>eudicotyledons</taxon>
        <taxon>Gunneridae</taxon>
        <taxon>Pentapetalae</taxon>
        <taxon>rosids</taxon>
        <taxon>fabids</taxon>
        <taxon>Fabales</taxon>
        <taxon>Fabaceae</taxon>
        <taxon>Papilionoideae</taxon>
        <taxon>50 kb inversion clade</taxon>
        <taxon>NPAAA clade</taxon>
        <taxon>indigoferoid/millettioid clade</taxon>
        <taxon>Phaseoleae</taxon>
        <taxon>Mucuna</taxon>
    </lineage>
</organism>
<evidence type="ECO:0000259" key="1">
    <source>
        <dbReference type="Pfam" id="PF17921"/>
    </source>
</evidence>
<reference evidence="2" key="1">
    <citation type="submission" date="2018-05" db="EMBL/GenBank/DDBJ databases">
        <title>Draft genome of Mucuna pruriens seed.</title>
        <authorList>
            <person name="Nnadi N.E."/>
            <person name="Vos R."/>
            <person name="Hasami M.H."/>
            <person name="Devisetty U.K."/>
            <person name="Aguiy J.C."/>
        </authorList>
    </citation>
    <scope>NUCLEOTIDE SEQUENCE [LARGE SCALE GENOMIC DNA]</scope>
    <source>
        <strain evidence="2">JCA_2017</strain>
    </source>
</reference>
<name>A0A371GSU9_MUCPR</name>
<dbReference type="OrthoDB" id="1430837at2759"/>
<feature type="domain" description="Integrase zinc-binding" evidence="1">
    <location>
        <begin position="85"/>
        <end position="132"/>
    </location>
</feature>
<evidence type="ECO:0000313" key="3">
    <source>
        <dbReference type="Proteomes" id="UP000257109"/>
    </source>
</evidence>
<evidence type="ECO:0000313" key="2">
    <source>
        <dbReference type="EMBL" id="RDX93503.1"/>
    </source>
</evidence>
<dbReference type="Gene3D" id="1.10.340.70">
    <property type="match status" value="1"/>
</dbReference>
<dbReference type="InterPro" id="IPR041588">
    <property type="entry name" value="Integrase_H2C2"/>
</dbReference>
<gene>
    <name evidence="2" type="ORF">CR513_24231</name>
</gene>
<dbReference type="EMBL" id="QJKJ01004598">
    <property type="protein sequence ID" value="RDX93503.1"/>
    <property type="molecule type" value="Genomic_DNA"/>
</dbReference>
<dbReference type="AlphaFoldDB" id="A0A371GSU9"/>
<keyword evidence="3" id="KW-1185">Reference proteome</keyword>
<feature type="non-terminal residue" evidence="2">
    <location>
        <position position="1"/>
    </location>
</feature>
<dbReference type="Pfam" id="PF17921">
    <property type="entry name" value="Integrase_H2C2"/>
    <property type="match status" value="1"/>
</dbReference>
<protein>
    <recommendedName>
        <fullName evidence="1">Integrase zinc-binding domain-containing protein</fullName>
    </recommendedName>
</protein>
<sequence length="148" mass="17184">MAPSLRCSVITRALEGVEHETVKYLKEFDFDLSYHPVRANVVVDALSRKSVHVSALMDKDLDIIKQLRDLSLVCEVTVKSVSVPNFRKLILKKGHRSSLSMHPSATKMYQDLKRMFWWLEMKKEVVEFVYACLWDNIFMDFMSGLPKT</sequence>
<comment type="caution">
    <text evidence="2">The sequence shown here is derived from an EMBL/GenBank/DDBJ whole genome shotgun (WGS) entry which is preliminary data.</text>
</comment>
<proteinExistence type="predicted"/>
<accession>A0A371GSU9</accession>
<dbReference type="Proteomes" id="UP000257109">
    <property type="component" value="Unassembled WGS sequence"/>
</dbReference>